<comment type="caution">
    <text evidence="4">The sequence shown here is derived from an EMBL/GenBank/DDBJ whole genome shotgun (WGS) entry which is preliminary data.</text>
</comment>
<dbReference type="GO" id="GO:0009117">
    <property type="term" value="P:nucleotide metabolic process"/>
    <property type="evidence" value="ECO:0007669"/>
    <property type="project" value="InterPro"/>
</dbReference>
<evidence type="ECO:0000313" key="4">
    <source>
        <dbReference type="EMBL" id="MBW4547036.1"/>
    </source>
</evidence>
<proteinExistence type="predicted"/>
<dbReference type="GO" id="GO:0005524">
    <property type="term" value="F:ATP binding"/>
    <property type="evidence" value="ECO:0007669"/>
    <property type="project" value="InterPro"/>
</dbReference>
<gene>
    <name evidence="4" type="ORF">KME25_21725</name>
</gene>
<dbReference type="PIRSF" id="PIRSF000846">
    <property type="entry name" value="ATP_adenylyltr"/>
    <property type="match status" value="1"/>
</dbReference>
<dbReference type="InterPro" id="IPR009163">
    <property type="entry name" value="Ap4A_phos1/2"/>
</dbReference>
<reference evidence="4" key="1">
    <citation type="submission" date="2021-05" db="EMBL/GenBank/DDBJ databases">
        <authorList>
            <person name="Pietrasiak N."/>
            <person name="Ward R."/>
            <person name="Stajich J.E."/>
            <person name="Kurbessoian T."/>
        </authorList>
    </citation>
    <scope>NUCLEOTIDE SEQUENCE</scope>
    <source>
        <strain evidence="4">CPER-KK1</strain>
    </source>
</reference>
<dbReference type="PANTHER" id="PTHR38420">
    <property type="entry name" value="AP-4-A PHOSPHORYLASE II"/>
    <property type="match status" value="1"/>
</dbReference>
<dbReference type="SUPFAM" id="SSF54197">
    <property type="entry name" value="HIT-like"/>
    <property type="match status" value="1"/>
</dbReference>
<organism evidence="4 5">
    <name type="scientific">Symplocastrum torsivum CPER-KK1</name>
    <dbReference type="NCBI Taxonomy" id="450513"/>
    <lineage>
        <taxon>Bacteria</taxon>
        <taxon>Bacillati</taxon>
        <taxon>Cyanobacteriota</taxon>
        <taxon>Cyanophyceae</taxon>
        <taxon>Oscillatoriophycideae</taxon>
        <taxon>Oscillatoriales</taxon>
        <taxon>Microcoleaceae</taxon>
        <taxon>Symplocastrum</taxon>
    </lineage>
</organism>
<evidence type="ECO:0000256" key="1">
    <source>
        <dbReference type="PIRSR" id="PIRSR000846-1"/>
    </source>
</evidence>
<feature type="domain" description="ATP adenylyltransferase C-terminal" evidence="2">
    <location>
        <begin position="199"/>
        <end position="311"/>
    </location>
</feature>
<reference evidence="4" key="2">
    <citation type="journal article" date="2022" name="Microbiol. Resour. Announc.">
        <title>Metagenome Sequencing to Explore Phylogenomics of Terrestrial Cyanobacteria.</title>
        <authorList>
            <person name="Ward R.D."/>
            <person name="Stajich J.E."/>
            <person name="Johansen J.R."/>
            <person name="Huntemann M."/>
            <person name="Clum A."/>
            <person name="Foster B."/>
            <person name="Foster B."/>
            <person name="Roux S."/>
            <person name="Palaniappan K."/>
            <person name="Varghese N."/>
            <person name="Mukherjee S."/>
            <person name="Reddy T.B.K."/>
            <person name="Daum C."/>
            <person name="Copeland A."/>
            <person name="Chen I.A."/>
            <person name="Ivanova N.N."/>
            <person name="Kyrpides N.C."/>
            <person name="Shapiro N."/>
            <person name="Eloe-Fadrosh E.A."/>
            <person name="Pietrasiak N."/>
        </authorList>
    </citation>
    <scope>NUCLEOTIDE SEQUENCE</scope>
    <source>
        <strain evidence="4">CPER-KK1</strain>
    </source>
</reference>
<dbReference type="InterPro" id="IPR043171">
    <property type="entry name" value="Ap4A_phos1/2-like"/>
</dbReference>
<dbReference type="Pfam" id="PF09830">
    <property type="entry name" value="ATP_transf"/>
    <property type="match status" value="1"/>
</dbReference>
<protein>
    <submittedName>
        <fullName evidence="4">Phosphorylase</fullName>
    </submittedName>
</protein>
<feature type="domain" description="Ap4A phosphorylase 1/2 N-terminal" evidence="3">
    <location>
        <begin position="11"/>
        <end position="186"/>
    </location>
</feature>
<dbReference type="AlphaFoldDB" id="A0A951UCV5"/>
<name>A0A951UCV5_9CYAN</name>
<dbReference type="InterPro" id="IPR045759">
    <property type="entry name" value="Ap4A_phos1/2_N"/>
</dbReference>
<dbReference type="Gene3D" id="3.30.428.70">
    <property type="match status" value="1"/>
</dbReference>
<accession>A0A951UCV5</accession>
<dbReference type="InterPro" id="IPR019200">
    <property type="entry name" value="ATP_adenylylTrfase_C"/>
</dbReference>
<evidence type="ECO:0000259" key="3">
    <source>
        <dbReference type="Pfam" id="PF19327"/>
    </source>
</evidence>
<dbReference type="Pfam" id="PF19327">
    <property type="entry name" value="Ap4A_phos_N"/>
    <property type="match status" value="1"/>
</dbReference>
<evidence type="ECO:0000313" key="5">
    <source>
        <dbReference type="Proteomes" id="UP000753908"/>
    </source>
</evidence>
<dbReference type="Proteomes" id="UP000753908">
    <property type="component" value="Unassembled WGS sequence"/>
</dbReference>
<evidence type="ECO:0000259" key="2">
    <source>
        <dbReference type="Pfam" id="PF09830"/>
    </source>
</evidence>
<feature type="active site" description="Nucleophile" evidence="1">
    <location>
        <position position="164"/>
    </location>
</feature>
<dbReference type="InterPro" id="IPR036265">
    <property type="entry name" value="HIT-like_sf"/>
</dbReference>
<dbReference type="EMBL" id="JAHHIF010000034">
    <property type="protein sequence ID" value="MBW4547036.1"/>
    <property type="molecule type" value="Genomic_DNA"/>
</dbReference>
<sequence length="321" mass="35804">MPNEEQNARETLQLEPGTLWDKAIAQTEYAKSCGALQFLPTEYEFIEQDGINFLVRVLPHLVRKDEAKKKQDKDTANSGKGFNPFLPYEEDLFVADISDTHLCLLNKFSIIDHHLLIVTRAFEEQETWLTLQDFEAMWACLNEIDGLVFYNGGKMAGASQRHKHLQLVPLPLVEEGLKIPIEPAIASVIFQDSVGTTTRFPFVHAIAKLDFHPEKSPLASAASTLECYHNLLRAVGLISDTPVNGEKQSGAYNFLATRDWMLVVPRANECFSDISVNSLGFAGTLVVRSVEQMNLLKDKSPMTVLTSVAVPTALETEGLKR</sequence>
<dbReference type="GO" id="GO:0003877">
    <property type="term" value="F:ATP:ADP adenylyltransferase activity"/>
    <property type="evidence" value="ECO:0007669"/>
    <property type="project" value="InterPro"/>
</dbReference>
<dbReference type="PANTHER" id="PTHR38420:SF1">
    <property type="entry name" value="PUTATIVE (AFU_ORTHOLOGUE AFUA_5G14690)-RELATED"/>
    <property type="match status" value="1"/>
</dbReference>